<dbReference type="Pfam" id="PF00012">
    <property type="entry name" value="HSP70"/>
    <property type="match status" value="2"/>
</dbReference>
<dbReference type="CDD" id="cd15482">
    <property type="entry name" value="Sialidase_non-viral"/>
    <property type="match status" value="1"/>
</dbReference>
<dbReference type="Gene3D" id="3.30.420.40">
    <property type="match status" value="2"/>
</dbReference>
<keyword evidence="7" id="KW-0472">Membrane</keyword>
<dbReference type="SUPFAM" id="SSF50939">
    <property type="entry name" value="Sialidases"/>
    <property type="match status" value="1"/>
</dbReference>
<organism evidence="8 9">
    <name type="scientific">Parafrankia irregularis</name>
    <dbReference type="NCBI Taxonomy" id="795642"/>
    <lineage>
        <taxon>Bacteria</taxon>
        <taxon>Bacillati</taxon>
        <taxon>Actinomycetota</taxon>
        <taxon>Actinomycetes</taxon>
        <taxon>Frankiales</taxon>
        <taxon>Frankiaceae</taxon>
        <taxon>Parafrankia</taxon>
    </lineage>
</organism>
<dbReference type="PANTHER" id="PTHR19375">
    <property type="entry name" value="HEAT SHOCK PROTEIN 70KDA"/>
    <property type="match status" value="1"/>
</dbReference>
<proteinExistence type="inferred from homology"/>
<dbReference type="PRINTS" id="PR00301">
    <property type="entry name" value="HEATSHOCK70"/>
</dbReference>
<protein>
    <submittedName>
        <fullName evidence="8">Hsp70 protein</fullName>
    </submittedName>
</protein>
<dbReference type="PROSITE" id="PS01036">
    <property type="entry name" value="HSP70_3"/>
    <property type="match status" value="1"/>
</dbReference>
<dbReference type="SUPFAM" id="SSF53067">
    <property type="entry name" value="Actin-like ATPase domain"/>
    <property type="match status" value="2"/>
</dbReference>
<feature type="transmembrane region" description="Helical" evidence="7">
    <location>
        <begin position="532"/>
        <end position="555"/>
    </location>
</feature>
<evidence type="ECO:0000256" key="4">
    <source>
        <dbReference type="ARBA" id="ARBA00023016"/>
    </source>
</evidence>
<feature type="region of interest" description="Disordered" evidence="6">
    <location>
        <begin position="363"/>
        <end position="451"/>
    </location>
</feature>
<dbReference type="AlphaFoldDB" id="A0A0S4QVL8"/>
<evidence type="ECO:0000313" key="9">
    <source>
        <dbReference type="Proteomes" id="UP000198802"/>
    </source>
</evidence>
<dbReference type="InterPro" id="IPR036278">
    <property type="entry name" value="Sialidase_sf"/>
</dbReference>
<gene>
    <name evidence="8" type="ORF">Ga0074812_12925</name>
</gene>
<dbReference type="Gene3D" id="2.120.10.10">
    <property type="match status" value="1"/>
</dbReference>
<evidence type="ECO:0000256" key="6">
    <source>
        <dbReference type="SAM" id="MobiDB-lite"/>
    </source>
</evidence>
<dbReference type="InterPro" id="IPR043129">
    <property type="entry name" value="ATPase_NBD"/>
</dbReference>
<evidence type="ECO:0000256" key="2">
    <source>
        <dbReference type="ARBA" id="ARBA00022741"/>
    </source>
</evidence>
<feature type="compositionally biased region" description="Gly residues" evidence="6">
    <location>
        <begin position="596"/>
        <end position="620"/>
    </location>
</feature>
<sequence>MAYALGIDVGTTFTAAAVWRDNRAETVGLGDHSPVIPSVLFRREDGLMLVGAAAEARAVTEPDRVARAFKRRLGDDVPIWLGDTKVDATDLTADMIRYVVSKVTERESQAPAHVTLACPATWSAHRRGLLEQAASRAGLGGRGDVGLLDEPTAAAVWYAAQPDRQLGPGELLAVYDFGGGTFDATVLRRTADGFDLCGAPGGEDSIGGADVDDAVLEHVARAVGPGWYELDVADPTTARAMAAVAAAAVTAKELLSDDTRAEIPVILPGVNRVVPITRDDLEDSVRVLILRTVDALHRTIAAAGFRETDLTQVLLVGGSSRIPMIGRLLADHLGVTVTADAHPKLAVCLGAAISAGARLAAASVPDQAAAPRRDRVTPGWHDGGWHDGSWHDGAELSRTAPPDELSRAAPPDELSRAAPPDDVPVKSTSTTTGGWSRTGPGSQVDPPGEQEARRAADLIAPVHGGPAPAEAAPAAVSLRVDLDRAGLTAATDQLLRPAASVPRRVPLADRDAPLVVRTAGDSDYRKAGRRGAVVYAAVAAVVLLVAVIVGIGIGLGGGTGDPNLAGGAPPFTRQGTTGAGTALPATEQIARLTGGPLAGAGPGPGSGTGVGTGGQAGGAARGIAPRPGGGWVAVGSEIGSGSTDETPAAWWTADGATWQRAATAGSGGGVTGGLGAVTATSDGTRLVAVGWDDSAAGVFTATAWTSTDGRSWQPASVERASNATLRDVVAVPGGLLAVGQDLALDREGDGTVWTSSDGTSWRRLTVTGVDGLGVQSLDRVARLADGSLLAVGREPSGAGSVSRVRRSTDGGAAWAAVETDLPDGAEVTGLAALPGGRLVGTGSTPAAGHREPRIWVTDAGARRWTPQEPVIAGGTGGTAGAARAEVDLLGVVAPGAVLATGTVAGSTPASWTIDLDQPR</sequence>
<feature type="compositionally biased region" description="Low complexity" evidence="6">
    <location>
        <begin position="427"/>
        <end position="442"/>
    </location>
</feature>
<keyword evidence="9" id="KW-1185">Reference proteome</keyword>
<dbReference type="InterPro" id="IPR018181">
    <property type="entry name" value="Heat_shock_70_CS"/>
</dbReference>
<dbReference type="RefSeq" id="WP_091283726.1">
    <property type="nucleotide sequence ID" value="NZ_FAOZ01000029.1"/>
</dbReference>
<accession>A0A0S4QVL8</accession>
<keyword evidence="7" id="KW-1133">Transmembrane helix</keyword>
<keyword evidence="5" id="KW-0143">Chaperone</keyword>
<reference evidence="9" key="1">
    <citation type="submission" date="2015-11" db="EMBL/GenBank/DDBJ databases">
        <authorList>
            <person name="Varghese N."/>
        </authorList>
    </citation>
    <scope>NUCLEOTIDE SEQUENCE [LARGE SCALE GENOMIC DNA]</scope>
    <source>
        <strain evidence="9">DSM 45899</strain>
    </source>
</reference>
<evidence type="ECO:0000313" key="8">
    <source>
        <dbReference type="EMBL" id="CUU59555.1"/>
    </source>
</evidence>
<keyword evidence="4" id="KW-0346">Stress response</keyword>
<dbReference type="PROSITE" id="PS00329">
    <property type="entry name" value="HSP70_2"/>
    <property type="match status" value="1"/>
</dbReference>
<dbReference type="InterPro" id="IPR013126">
    <property type="entry name" value="Hsp_70_fam"/>
</dbReference>
<keyword evidence="2" id="KW-0547">Nucleotide-binding</keyword>
<dbReference type="Proteomes" id="UP000198802">
    <property type="component" value="Unassembled WGS sequence"/>
</dbReference>
<comment type="similarity">
    <text evidence="1">Belongs to the heat shock protein 70 family.</text>
</comment>
<evidence type="ECO:0000256" key="5">
    <source>
        <dbReference type="ARBA" id="ARBA00023186"/>
    </source>
</evidence>
<dbReference type="EMBL" id="FAOZ01000029">
    <property type="protein sequence ID" value="CUU59555.1"/>
    <property type="molecule type" value="Genomic_DNA"/>
</dbReference>
<feature type="compositionally biased region" description="Basic and acidic residues" evidence="6">
    <location>
        <begin position="383"/>
        <end position="395"/>
    </location>
</feature>
<keyword evidence="3" id="KW-0067">ATP-binding</keyword>
<dbReference type="GO" id="GO:0005524">
    <property type="term" value="F:ATP binding"/>
    <property type="evidence" value="ECO:0007669"/>
    <property type="project" value="UniProtKB-KW"/>
</dbReference>
<dbReference type="GO" id="GO:0140662">
    <property type="term" value="F:ATP-dependent protein folding chaperone"/>
    <property type="evidence" value="ECO:0007669"/>
    <property type="project" value="InterPro"/>
</dbReference>
<evidence type="ECO:0000256" key="1">
    <source>
        <dbReference type="ARBA" id="ARBA00007381"/>
    </source>
</evidence>
<dbReference type="Gene3D" id="3.90.640.10">
    <property type="entry name" value="Actin, Chain A, domain 4"/>
    <property type="match status" value="1"/>
</dbReference>
<name>A0A0S4QVL8_9ACTN</name>
<evidence type="ECO:0000256" key="7">
    <source>
        <dbReference type="SAM" id="Phobius"/>
    </source>
</evidence>
<keyword evidence="7" id="KW-0812">Transmembrane</keyword>
<feature type="region of interest" description="Disordered" evidence="6">
    <location>
        <begin position="593"/>
        <end position="625"/>
    </location>
</feature>
<evidence type="ECO:0000256" key="3">
    <source>
        <dbReference type="ARBA" id="ARBA00022840"/>
    </source>
</evidence>